<sequence>MPELTLSDLPEVFVAFETVKALKGRVVYCHENLGYELNASELLSKYNYVTLDTAAECDNVLDRKTFFAERYGGDGICTNGGGGRCGFDGVFHLKGLGPNQLVGTRPRDTYGNSHANGFLSLDVAIYESIWAEVINIALPYGAVRTVAVIDSEIDFEEPDQKLPRGLLVRLPAVRPAHFIRAIYFKERKRDVLSEDAKRVKLAIHRLVDFLPVKDDEQRANDLNERICQGMVELATRYAQQFAAARAKRIFHQSISSSNVTLSGAWMDLAGATVFSDKVWWEGFNIKQFLTEYESALGGIRGMCFYLCKYGVISALSTSAIVEQAVGTFKSEYERSLSLYHAAQAGFPFAMLKNLSGDVCFLAYSGFIHRVLRVDQYSVTPITTSEGWQGHEHWVSKLYLQLLRRKIYQSEEDFGWVSKDQALLNGLTGAYDALFDLVLRNAETSGVTYSSFCKLMTINATRLNRCGLLLFGLQEKIMQTRLAAKTEKSAAEYDGVFQEAIDLACLAYEYSTGTRTLFWKNATTTIYYDAASDLFIAEVPGRDAIIKGAFFEVEAAVSLMKSAASFYGDGVKIFYESTV</sequence>
<dbReference type="EMBL" id="CP063073">
    <property type="protein sequence ID" value="QOQ76279.1"/>
    <property type="molecule type" value="Genomic_DNA"/>
</dbReference>
<evidence type="ECO:0000313" key="1">
    <source>
        <dbReference type="EMBL" id="QOQ76279.1"/>
    </source>
</evidence>
<reference evidence="1 2" key="1">
    <citation type="submission" date="2020-10" db="EMBL/GenBank/DDBJ databases">
        <title>High quality whole genome sequence of Pseudomonas poae PMA22.</title>
        <authorList>
            <person name="Hernandez J.G."/>
            <person name="Rodriguez P."/>
            <person name="Cuevas C."/>
            <person name="de la Calle F."/>
            <person name="Galan B."/>
            <person name="Garcia J.L."/>
        </authorList>
    </citation>
    <scope>NUCLEOTIDE SEQUENCE [LARGE SCALE GENOMIC DNA]</scope>
    <source>
        <strain evidence="1 2">PMA22</strain>
    </source>
</reference>
<name>A0A7M1KMC8_9PSED</name>
<organism evidence="1 2">
    <name type="scientific">Pseudomonas poae</name>
    <dbReference type="NCBI Taxonomy" id="200451"/>
    <lineage>
        <taxon>Bacteria</taxon>
        <taxon>Pseudomonadati</taxon>
        <taxon>Pseudomonadota</taxon>
        <taxon>Gammaproteobacteria</taxon>
        <taxon>Pseudomonadales</taxon>
        <taxon>Pseudomonadaceae</taxon>
        <taxon>Pseudomonas</taxon>
    </lineage>
</organism>
<evidence type="ECO:0000313" key="2">
    <source>
        <dbReference type="Proteomes" id="UP000594923"/>
    </source>
</evidence>
<protein>
    <recommendedName>
        <fullName evidence="3">MchC protein</fullName>
    </recommendedName>
</protein>
<dbReference type="RefSeq" id="WP_197627327.1">
    <property type="nucleotide sequence ID" value="NZ_CP063073.1"/>
</dbReference>
<dbReference type="AlphaFoldDB" id="A0A7M1KMC8"/>
<evidence type="ECO:0008006" key="3">
    <source>
        <dbReference type="Google" id="ProtNLM"/>
    </source>
</evidence>
<dbReference type="Proteomes" id="UP000594923">
    <property type="component" value="Chromosome"/>
</dbReference>
<proteinExistence type="predicted"/>
<gene>
    <name evidence="1" type="ORF">IMF22_04155</name>
</gene>
<accession>A0A7M1KMC8</accession>